<dbReference type="PROSITE" id="PS00903">
    <property type="entry name" value="CYT_DCMP_DEAMINASES_1"/>
    <property type="match status" value="1"/>
</dbReference>
<dbReference type="STRING" id="758825.SAMN02982985_04151"/>
<comment type="subunit">
    <text evidence="2 8">Homodimer.</text>
</comment>
<evidence type="ECO:0000256" key="2">
    <source>
        <dbReference type="ARBA" id="ARBA00011738"/>
    </source>
</evidence>
<dbReference type="InterPro" id="IPR028883">
    <property type="entry name" value="tRNA_aden_deaminase"/>
</dbReference>
<keyword evidence="5 8" id="KW-0378">Hydrolase</keyword>
<feature type="binding site" evidence="8">
    <location>
        <position position="83"/>
    </location>
    <ligand>
        <name>Zn(2+)</name>
        <dbReference type="ChEBI" id="CHEBI:29105"/>
        <note>catalytic</note>
    </ligand>
</feature>
<dbReference type="GO" id="GO:0008270">
    <property type="term" value="F:zinc ion binding"/>
    <property type="evidence" value="ECO:0007669"/>
    <property type="project" value="UniProtKB-UniRule"/>
</dbReference>
<dbReference type="Pfam" id="PF00383">
    <property type="entry name" value="dCMP_cyt_deam_1"/>
    <property type="match status" value="1"/>
</dbReference>
<dbReference type="CDD" id="cd01285">
    <property type="entry name" value="nucleoside_deaminase"/>
    <property type="match status" value="1"/>
</dbReference>
<dbReference type="EMBL" id="FOTW01000021">
    <property type="protein sequence ID" value="SFM46769.1"/>
    <property type="molecule type" value="Genomic_DNA"/>
</dbReference>
<dbReference type="FunFam" id="3.40.140.10:FF:000005">
    <property type="entry name" value="tRNA-specific adenosine deaminase"/>
    <property type="match status" value="1"/>
</dbReference>
<evidence type="ECO:0000313" key="10">
    <source>
        <dbReference type="EMBL" id="SFM46769.1"/>
    </source>
</evidence>
<gene>
    <name evidence="8" type="primary">tadA</name>
    <name evidence="10" type="ORF">SAMN02982985_04151</name>
</gene>
<dbReference type="GO" id="GO:0052717">
    <property type="term" value="F:tRNA-specific adenosine-34 deaminase activity"/>
    <property type="evidence" value="ECO:0007669"/>
    <property type="project" value="UniProtKB-UniRule"/>
</dbReference>
<dbReference type="GO" id="GO:0002100">
    <property type="term" value="P:tRNA wobble adenosine to inosine editing"/>
    <property type="evidence" value="ECO:0007669"/>
    <property type="project" value="UniProtKB-UniRule"/>
</dbReference>
<feature type="active site" description="Proton donor" evidence="8">
    <location>
        <position position="85"/>
    </location>
</feature>
<comment type="function">
    <text evidence="8">Catalyzes the deamination of adenosine to inosine at the wobble position 34 of tRNA(Arg2).</text>
</comment>
<comment type="catalytic activity">
    <reaction evidence="7 8">
        <text>adenosine(34) in tRNA + H2O + H(+) = inosine(34) in tRNA + NH4(+)</text>
        <dbReference type="Rhea" id="RHEA:43168"/>
        <dbReference type="Rhea" id="RHEA-COMP:10373"/>
        <dbReference type="Rhea" id="RHEA-COMP:10374"/>
        <dbReference type="ChEBI" id="CHEBI:15377"/>
        <dbReference type="ChEBI" id="CHEBI:15378"/>
        <dbReference type="ChEBI" id="CHEBI:28938"/>
        <dbReference type="ChEBI" id="CHEBI:74411"/>
        <dbReference type="ChEBI" id="CHEBI:82852"/>
        <dbReference type="EC" id="3.5.4.33"/>
    </reaction>
</comment>
<feature type="binding site" evidence="8">
    <location>
        <position position="113"/>
    </location>
    <ligand>
        <name>Zn(2+)</name>
        <dbReference type="ChEBI" id="CHEBI:29105"/>
        <note>catalytic</note>
    </ligand>
</feature>
<sequence>MPEMEMRVAAASAAEPAAPLATSALEPYRATPREQAFMREALEQARHAWKLGEVPVGAVVVKDGVVIARGYNQPIDKHDPTAHAEIVALRAAAEALGNYRLPGCELYVTLEPCLMCSGAMMHARLARVVFGASDPKTGVCGSVLNLFEPSQLNHHAEAVGGVLADECGAMLKSFFAARRAAAAEARRVANATKAVGAVNPVDALDAAATPNDDSAAV</sequence>
<evidence type="ECO:0000256" key="4">
    <source>
        <dbReference type="ARBA" id="ARBA00022723"/>
    </source>
</evidence>
<evidence type="ECO:0000256" key="8">
    <source>
        <dbReference type="HAMAP-Rule" id="MF_00972"/>
    </source>
</evidence>
<evidence type="ECO:0000256" key="3">
    <source>
        <dbReference type="ARBA" id="ARBA00022694"/>
    </source>
</evidence>
<dbReference type="NCBIfam" id="NF008113">
    <property type="entry name" value="PRK10860.1"/>
    <property type="match status" value="1"/>
</dbReference>
<proteinExistence type="inferred from homology"/>
<evidence type="ECO:0000256" key="1">
    <source>
        <dbReference type="ARBA" id="ARBA00010669"/>
    </source>
</evidence>
<keyword evidence="3 8" id="KW-0819">tRNA processing</keyword>
<feature type="binding site" evidence="8">
    <location>
        <position position="116"/>
    </location>
    <ligand>
        <name>Zn(2+)</name>
        <dbReference type="ChEBI" id="CHEBI:29105"/>
        <note>catalytic</note>
    </ligand>
</feature>
<keyword evidence="11" id="KW-1185">Reference proteome</keyword>
<feature type="domain" description="CMP/dCMP-type deaminase" evidence="9">
    <location>
        <begin position="32"/>
        <end position="142"/>
    </location>
</feature>
<accession>A0A1I4R3C6</accession>
<dbReference type="PANTHER" id="PTHR11079:SF202">
    <property type="entry name" value="TRNA-SPECIFIC ADENOSINE DEAMINASE"/>
    <property type="match status" value="1"/>
</dbReference>
<keyword evidence="4 8" id="KW-0479">Metal-binding</keyword>
<dbReference type="InterPro" id="IPR016192">
    <property type="entry name" value="APOBEC/CMP_deaminase_Zn-bd"/>
</dbReference>
<dbReference type="InterPro" id="IPR016193">
    <property type="entry name" value="Cytidine_deaminase-like"/>
</dbReference>
<dbReference type="PANTHER" id="PTHR11079">
    <property type="entry name" value="CYTOSINE DEAMINASE FAMILY MEMBER"/>
    <property type="match status" value="1"/>
</dbReference>
<comment type="similarity">
    <text evidence="1">Belongs to the cytidine and deoxycytidylate deaminase family. ADAT2 subfamily.</text>
</comment>
<dbReference type="SUPFAM" id="SSF53927">
    <property type="entry name" value="Cytidine deaminase-like"/>
    <property type="match status" value="1"/>
</dbReference>
<name>A0A1I4R3C6_9BURK</name>
<comment type="cofactor">
    <cofactor evidence="8">
        <name>Zn(2+)</name>
        <dbReference type="ChEBI" id="CHEBI:29105"/>
    </cofactor>
    <text evidence="8">Binds 1 zinc ion per subunit.</text>
</comment>
<dbReference type="EC" id="3.5.4.33" evidence="8"/>
<evidence type="ECO:0000256" key="5">
    <source>
        <dbReference type="ARBA" id="ARBA00022801"/>
    </source>
</evidence>
<dbReference type="AlphaFoldDB" id="A0A1I4R3C6"/>
<protein>
    <recommendedName>
        <fullName evidence="8">tRNA-specific adenosine deaminase</fullName>
        <ecNumber evidence="8">3.5.4.33</ecNumber>
    </recommendedName>
</protein>
<evidence type="ECO:0000313" key="11">
    <source>
        <dbReference type="Proteomes" id="UP000199470"/>
    </source>
</evidence>
<dbReference type="InterPro" id="IPR002125">
    <property type="entry name" value="CMP_dCMP_dom"/>
</dbReference>
<evidence type="ECO:0000259" key="9">
    <source>
        <dbReference type="PROSITE" id="PS51747"/>
    </source>
</evidence>
<organism evidence="10 11">
    <name type="scientific">Rugamonas rubra</name>
    <dbReference type="NCBI Taxonomy" id="758825"/>
    <lineage>
        <taxon>Bacteria</taxon>
        <taxon>Pseudomonadati</taxon>
        <taxon>Pseudomonadota</taxon>
        <taxon>Betaproteobacteria</taxon>
        <taxon>Burkholderiales</taxon>
        <taxon>Oxalobacteraceae</taxon>
        <taxon>Telluria group</taxon>
        <taxon>Rugamonas</taxon>
    </lineage>
</organism>
<dbReference type="Proteomes" id="UP000199470">
    <property type="component" value="Unassembled WGS sequence"/>
</dbReference>
<evidence type="ECO:0000256" key="6">
    <source>
        <dbReference type="ARBA" id="ARBA00022833"/>
    </source>
</evidence>
<evidence type="ECO:0000256" key="7">
    <source>
        <dbReference type="ARBA" id="ARBA00048045"/>
    </source>
</evidence>
<keyword evidence="6 8" id="KW-0862">Zinc</keyword>
<reference evidence="10 11" key="1">
    <citation type="submission" date="2016-10" db="EMBL/GenBank/DDBJ databases">
        <authorList>
            <person name="de Groot N.N."/>
        </authorList>
    </citation>
    <scope>NUCLEOTIDE SEQUENCE [LARGE SCALE GENOMIC DNA]</scope>
    <source>
        <strain evidence="10 11">ATCC 43154</strain>
    </source>
</reference>
<dbReference type="HAMAP" id="MF_00972">
    <property type="entry name" value="tRNA_aden_deaminase"/>
    <property type="match status" value="1"/>
</dbReference>
<dbReference type="Gene3D" id="3.40.140.10">
    <property type="entry name" value="Cytidine Deaminase, domain 2"/>
    <property type="match status" value="1"/>
</dbReference>
<dbReference type="PROSITE" id="PS51747">
    <property type="entry name" value="CYT_DCMP_DEAMINASES_2"/>
    <property type="match status" value="1"/>
</dbReference>